<comment type="similarity">
    <text evidence="1">Belongs to the RelB/DinJ antitoxin family.</text>
</comment>
<dbReference type="PANTHER" id="PTHR38781:SF1">
    <property type="entry name" value="ANTITOXIN DINJ-RELATED"/>
    <property type="match status" value="1"/>
</dbReference>
<evidence type="ECO:0000256" key="2">
    <source>
        <dbReference type="ARBA" id="ARBA00022649"/>
    </source>
</evidence>
<name>A0A8S5MAF3_9CAUD</name>
<dbReference type="GO" id="GO:0006351">
    <property type="term" value="P:DNA-templated transcription"/>
    <property type="evidence" value="ECO:0007669"/>
    <property type="project" value="TreeGrafter"/>
</dbReference>
<sequence>MNKELKQQAEKQLDEMGLTMSTAVTLFIKAVVREGRIPFEITTDPFYSKENLAHLRRAVDQLNQGKGAAHALSEDADAENLDG</sequence>
<dbReference type="NCBIfam" id="TIGR02384">
    <property type="entry name" value="RelB_DinJ"/>
    <property type="match status" value="1"/>
</dbReference>
<proteinExistence type="inferred from homology"/>
<keyword evidence="2" id="KW-1277">Toxin-antitoxin system</keyword>
<dbReference type="PANTHER" id="PTHR38781">
    <property type="entry name" value="ANTITOXIN DINJ-RELATED"/>
    <property type="match status" value="1"/>
</dbReference>
<dbReference type="InterPro" id="IPR007337">
    <property type="entry name" value="RelB/DinJ"/>
</dbReference>
<reference evidence="3" key="1">
    <citation type="journal article" date="2021" name="Proc. Natl. Acad. Sci. U.S.A.">
        <title>A Catalog of Tens of Thousands of Viruses from Human Metagenomes Reveals Hidden Associations with Chronic Diseases.</title>
        <authorList>
            <person name="Tisza M.J."/>
            <person name="Buck C.B."/>
        </authorList>
    </citation>
    <scope>NUCLEOTIDE SEQUENCE</scope>
    <source>
        <strain evidence="3">CtRPH1</strain>
    </source>
</reference>
<accession>A0A8S5MAF3</accession>
<dbReference type="InterPro" id="IPR013321">
    <property type="entry name" value="Arc_rbn_hlx_hlx"/>
</dbReference>
<dbReference type="GO" id="GO:0006355">
    <property type="term" value="P:regulation of DNA-templated transcription"/>
    <property type="evidence" value="ECO:0007669"/>
    <property type="project" value="InterPro"/>
</dbReference>
<evidence type="ECO:0000256" key="1">
    <source>
        <dbReference type="ARBA" id="ARBA00010562"/>
    </source>
</evidence>
<evidence type="ECO:0000313" key="3">
    <source>
        <dbReference type="EMBL" id="DAD79234.1"/>
    </source>
</evidence>
<dbReference type="Pfam" id="PF04221">
    <property type="entry name" value="RelB"/>
    <property type="match status" value="1"/>
</dbReference>
<dbReference type="Gene3D" id="1.10.1220.10">
    <property type="entry name" value="Met repressor-like"/>
    <property type="match status" value="1"/>
</dbReference>
<dbReference type="EMBL" id="BK014862">
    <property type="protein sequence ID" value="DAD79234.1"/>
    <property type="molecule type" value="Genomic_DNA"/>
</dbReference>
<protein>
    <submittedName>
        <fullName evidence="3">Addiction module antitoxin</fullName>
    </submittedName>
</protein>
<organism evidence="3">
    <name type="scientific">Myoviridae sp. ctRPH1</name>
    <dbReference type="NCBI Taxonomy" id="2826650"/>
    <lineage>
        <taxon>Viruses</taxon>
        <taxon>Duplodnaviria</taxon>
        <taxon>Heunggongvirae</taxon>
        <taxon>Uroviricota</taxon>
        <taxon>Caudoviricetes</taxon>
    </lineage>
</organism>